<reference evidence="3" key="1">
    <citation type="submission" date="2017-03" db="EMBL/GenBank/DDBJ databases">
        <title>Phytopthora megakarya and P. palmivora, two closely related causual agents of cacao black pod achieved similar genome size and gene model numbers by different mechanisms.</title>
        <authorList>
            <person name="Ali S."/>
            <person name="Shao J."/>
            <person name="Larry D.J."/>
            <person name="Kronmiller B."/>
            <person name="Shen D."/>
            <person name="Strem M.D."/>
            <person name="Melnick R.L."/>
            <person name="Guiltinan M.J."/>
            <person name="Tyler B.M."/>
            <person name="Meinhardt L.W."/>
            <person name="Bailey B.A."/>
        </authorList>
    </citation>
    <scope>NUCLEOTIDE SEQUENCE [LARGE SCALE GENOMIC DNA]</scope>
    <source>
        <strain evidence="3">zdho120</strain>
    </source>
</reference>
<proteinExistence type="predicted"/>
<dbReference type="EMBL" id="NBNE01009936">
    <property type="protein sequence ID" value="OWY97918.1"/>
    <property type="molecule type" value="Genomic_DNA"/>
</dbReference>
<dbReference type="GO" id="GO:0004523">
    <property type="term" value="F:RNA-DNA hybrid ribonuclease activity"/>
    <property type="evidence" value="ECO:0007669"/>
    <property type="project" value="InterPro"/>
</dbReference>
<name>A0A225UYL6_9STRA</name>
<dbReference type="OrthoDB" id="128010at2759"/>
<dbReference type="AlphaFoldDB" id="A0A225UYL6"/>
<gene>
    <name evidence="2" type="ORF">PHMEG_00031435</name>
</gene>
<dbReference type="Pfam" id="PF13456">
    <property type="entry name" value="RVT_3"/>
    <property type="match status" value="1"/>
</dbReference>
<dbReference type="STRING" id="4795.A0A225UYL6"/>
<keyword evidence="2" id="KW-0695">RNA-directed DNA polymerase</keyword>
<dbReference type="PROSITE" id="PS50878">
    <property type="entry name" value="RT_POL"/>
    <property type="match status" value="1"/>
</dbReference>
<dbReference type="SUPFAM" id="SSF53098">
    <property type="entry name" value="Ribonuclease H-like"/>
    <property type="match status" value="1"/>
</dbReference>
<comment type="caution">
    <text evidence="2">The sequence shown here is derived from an EMBL/GenBank/DDBJ whole genome shotgun (WGS) entry which is preliminary data.</text>
</comment>
<dbReference type="Proteomes" id="UP000198211">
    <property type="component" value="Unassembled WGS sequence"/>
</dbReference>
<evidence type="ECO:0000259" key="1">
    <source>
        <dbReference type="PROSITE" id="PS50878"/>
    </source>
</evidence>
<dbReference type="CDD" id="cd01650">
    <property type="entry name" value="RT_nLTR_like"/>
    <property type="match status" value="1"/>
</dbReference>
<dbReference type="SUPFAM" id="SSF56672">
    <property type="entry name" value="DNA/RNA polymerases"/>
    <property type="match status" value="1"/>
</dbReference>
<keyword evidence="3" id="KW-1185">Reference proteome</keyword>
<sequence length="681" mass="76508">MPSSGKTNNTAEYTALLLGVQSAYHHGATSLVIEGDSHLVVSQVRGTFACRNQRLRQLRNRVRHALRSVTKFTQQHVDRKANAHADRLANRTLDMKRTLVECGRHHGSMDLCWHPSITAPTQNVMAAPLRRLPAAASGRHSEVGLLHNEEADIAARDNGEVFPTLPIGPAPARQPRLRLRLRTEDDQETAAVALQAMAEELACKIVDADRWASGDGYISAIPGRIREVLRPYTTDPPQRQYPLQQQGQRPPRVTRNQCEHRLDEAIDEVEVTQRERPDDRTSIHRARRHVGRTRSSMRLQPLRQRFGREERKCVEEILRTASPETAAEEHLETCSIDATTLQEHFTAVSTPRINFLPDEACGEEFRQAMADIRQPTAERNALTDDPGLDGVGYDVYKKFAVQLAPLLHAAFQFCWIHRRVHALWKVVFVRHIHKKGNPNDPSNWRPICLQTAIYKLYSGLLARRLSAYQEGNALLPMAQKGFRASNGCHEHNFVATTLLDQTRLMHRKLYQVWYDLRNAFGSVHQDMLWYVLRLLGVEHDFVARCHDIYDDSYFVVGNAVDGATEAVRQEVGVYQGCPLSPLLFIAALVPLLRALEKLDGVGVALADGVRPCAAVYADDLKVFSDSAAGIKRCHAVWTGLQASPGKCALLAVTRNACGNPTHDQDLHLIAHFVQNRVNTKF</sequence>
<dbReference type="Gene3D" id="3.30.420.10">
    <property type="entry name" value="Ribonuclease H-like superfamily/Ribonuclease H"/>
    <property type="match status" value="1"/>
</dbReference>
<dbReference type="CDD" id="cd09279">
    <property type="entry name" value="RNase_HI_like"/>
    <property type="match status" value="1"/>
</dbReference>
<dbReference type="GO" id="GO:0003964">
    <property type="term" value="F:RNA-directed DNA polymerase activity"/>
    <property type="evidence" value="ECO:0007669"/>
    <property type="project" value="UniProtKB-KW"/>
</dbReference>
<keyword evidence="2" id="KW-0808">Transferase</keyword>
<dbReference type="InterPro" id="IPR000477">
    <property type="entry name" value="RT_dom"/>
</dbReference>
<protein>
    <submittedName>
        <fullName evidence="2">Reverse transcriptase</fullName>
    </submittedName>
</protein>
<organism evidence="2 3">
    <name type="scientific">Phytophthora megakarya</name>
    <dbReference type="NCBI Taxonomy" id="4795"/>
    <lineage>
        <taxon>Eukaryota</taxon>
        <taxon>Sar</taxon>
        <taxon>Stramenopiles</taxon>
        <taxon>Oomycota</taxon>
        <taxon>Peronosporomycetes</taxon>
        <taxon>Peronosporales</taxon>
        <taxon>Peronosporaceae</taxon>
        <taxon>Phytophthora</taxon>
    </lineage>
</organism>
<dbReference type="InterPro" id="IPR002156">
    <property type="entry name" value="RNaseH_domain"/>
</dbReference>
<accession>A0A225UYL6</accession>
<dbReference type="Pfam" id="PF00078">
    <property type="entry name" value="RVT_1"/>
    <property type="match status" value="1"/>
</dbReference>
<dbReference type="InterPro" id="IPR043502">
    <property type="entry name" value="DNA/RNA_pol_sf"/>
</dbReference>
<evidence type="ECO:0000313" key="3">
    <source>
        <dbReference type="Proteomes" id="UP000198211"/>
    </source>
</evidence>
<keyword evidence="2" id="KW-0548">Nucleotidyltransferase</keyword>
<dbReference type="InterPro" id="IPR012337">
    <property type="entry name" value="RNaseH-like_sf"/>
</dbReference>
<evidence type="ECO:0000313" key="2">
    <source>
        <dbReference type="EMBL" id="OWY97918.1"/>
    </source>
</evidence>
<dbReference type="InterPro" id="IPR036397">
    <property type="entry name" value="RNaseH_sf"/>
</dbReference>
<dbReference type="PANTHER" id="PTHR19446">
    <property type="entry name" value="REVERSE TRANSCRIPTASES"/>
    <property type="match status" value="1"/>
</dbReference>
<dbReference type="GO" id="GO:0003676">
    <property type="term" value="F:nucleic acid binding"/>
    <property type="evidence" value="ECO:0007669"/>
    <property type="project" value="InterPro"/>
</dbReference>
<feature type="domain" description="Reverse transcriptase" evidence="1">
    <location>
        <begin position="413"/>
        <end position="673"/>
    </location>
</feature>